<keyword evidence="2" id="KW-1185">Reference proteome</keyword>
<accession>A0A412G4F9</accession>
<reference evidence="1 2" key="1">
    <citation type="submission" date="2018-08" db="EMBL/GenBank/DDBJ databases">
        <title>A genome reference for cultivated species of the human gut microbiota.</title>
        <authorList>
            <person name="Zou Y."/>
            <person name="Xue W."/>
            <person name="Luo G."/>
        </authorList>
    </citation>
    <scope>NUCLEOTIDE SEQUENCE [LARGE SCALE GENOMIC DNA]</scope>
    <source>
        <strain evidence="1 2">AF24-29</strain>
    </source>
</reference>
<comment type="caution">
    <text evidence="1">The sequence shown here is derived from an EMBL/GenBank/DDBJ whole genome shotgun (WGS) entry which is preliminary data.</text>
</comment>
<name>A0A412G4F9_9FIRM</name>
<proteinExistence type="predicted"/>
<protein>
    <submittedName>
        <fullName evidence="1">Uncharacterized protein</fullName>
    </submittedName>
</protein>
<evidence type="ECO:0000313" key="2">
    <source>
        <dbReference type="Proteomes" id="UP000284178"/>
    </source>
</evidence>
<sequence length="76" mass="8535">MAAKMEFRKQEKVIVMKMDPYSGAGMGSKDYETLYNKPRISGVELAGDKDFDELGMERMTNTDIFNLIGGQNSNGY</sequence>
<evidence type="ECO:0000313" key="1">
    <source>
        <dbReference type="EMBL" id="RGR75527.1"/>
    </source>
</evidence>
<dbReference type="GeneID" id="83014690"/>
<organism evidence="1 2">
    <name type="scientific">Holdemania filiformis</name>
    <dbReference type="NCBI Taxonomy" id="61171"/>
    <lineage>
        <taxon>Bacteria</taxon>
        <taxon>Bacillati</taxon>
        <taxon>Bacillota</taxon>
        <taxon>Erysipelotrichia</taxon>
        <taxon>Erysipelotrichales</taxon>
        <taxon>Erysipelotrichaceae</taxon>
        <taxon>Holdemania</taxon>
    </lineage>
</organism>
<dbReference type="RefSeq" id="WP_117894261.1">
    <property type="nucleotide sequence ID" value="NZ_CABJCV010000004.1"/>
</dbReference>
<dbReference type="EMBL" id="QRUP01000004">
    <property type="protein sequence ID" value="RGR75527.1"/>
    <property type="molecule type" value="Genomic_DNA"/>
</dbReference>
<dbReference type="Proteomes" id="UP000284178">
    <property type="component" value="Unassembled WGS sequence"/>
</dbReference>
<dbReference type="AlphaFoldDB" id="A0A412G4F9"/>
<gene>
    <name evidence="1" type="ORF">DWY25_04635</name>
</gene>